<gene>
    <name evidence="1" type="ORF">TCNE_LOCUS10</name>
</gene>
<keyword evidence="2" id="KW-1185">Reference proteome</keyword>
<dbReference type="Proteomes" id="UP000050794">
    <property type="component" value="Unassembled WGS sequence"/>
</dbReference>
<sequence length="79" mass="9054">MRTVQLQVSLEHVLVFFSSPSPPYRVGTCSVTDALGRGLTMKIRVPIVERWCRLKTTHGKMGAHLIYPSFVRLHFHQFS</sequence>
<organism evidence="2 3">
    <name type="scientific">Toxocara canis</name>
    <name type="common">Canine roundworm</name>
    <dbReference type="NCBI Taxonomy" id="6265"/>
    <lineage>
        <taxon>Eukaryota</taxon>
        <taxon>Metazoa</taxon>
        <taxon>Ecdysozoa</taxon>
        <taxon>Nematoda</taxon>
        <taxon>Chromadorea</taxon>
        <taxon>Rhabditida</taxon>
        <taxon>Spirurina</taxon>
        <taxon>Ascaridomorpha</taxon>
        <taxon>Ascaridoidea</taxon>
        <taxon>Toxocaridae</taxon>
        <taxon>Toxocara</taxon>
    </lineage>
</organism>
<proteinExistence type="predicted"/>
<dbReference type="WBParaSite" id="TCNE_0000000901-mRNA-1">
    <property type="protein sequence ID" value="TCNE_0000000901-mRNA-1"/>
    <property type="gene ID" value="TCNE_0000000901"/>
</dbReference>
<evidence type="ECO:0000313" key="3">
    <source>
        <dbReference type="WBParaSite" id="TCNE_0000000901-mRNA-1"/>
    </source>
</evidence>
<accession>A0A183TUU0</accession>
<evidence type="ECO:0000313" key="1">
    <source>
        <dbReference type="EMBL" id="VDM23375.1"/>
    </source>
</evidence>
<dbReference type="EMBL" id="UYWY01000003">
    <property type="protein sequence ID" value="VDM23375.1"/>
    <property type="molecule type" value="Genomic_DNA"/>
</dbReference>
<reference evidence="3" key="1">
    <citation type="submission" date="2016-06" db="UniProtKB">
        <authorList>
            <consortium name="WormBaseParasite"/>
        </authorList>
    </citation>
    <scope>IDENTIFICATION</scope>
</reference>
<protein>
    <submittedName>
        <fullName evidence="3">Secreted protein</fullName>
    </submittedName>
</protein>
<dbReference type="AlphaFoldDB" id="A0A183TUU0"/>
<evidence type="ECO:0000313" key="2">
    <source>
        <dbReference type="Proteomes" id="UP000050794"/>
    </source>
</evidence>
<reference evidence="1 2" key="2">
    <citation type="submission" date="2018-11" db="EMBL/GenBank/DDBJ databases">
        <authorList>
            <consortium name="Pathogen Informatics"/>
        </authorList>
    </citation>
    <scope>NUCLEOTIDE SEQUENCE [LARGE SCALE GENOMIC DNA]</scope>
</reference>
<name>A0A183TUU0_TOXCA</name>